<reference evidence="1" key="1">
    <citation type="journal article" date="2014" name="Front. Microbiol.">
        <title>High frequency of phylogenetically diverse reductive dehalogenase-homologous genes in deep subseafloor sedimentary metagenomes.</title>
        <authorList>
            <person name="Kawai M."/>
            <person name="Futagami T."/>
            <person name="Toyoda A."/>
            <person name="Takaki Y."/>
            <person name="Nishi S."/>
            <person name="Hori S."/>
            <person name="Arai W."/>
            <person name="Tsubouchi T."/>
            <person name="Morono Y."/>
            <person name="Uchiyama I."/>
            <person name="Ito T."/>
            <person name="Fujiyama A."/>
            <person name="Inagaki F."/>
            <person name="Takami H."/>
        </authorList>
    </citation>
    <scope>NUCLEOTIDE SEQUENCE</scope>
    <source>
        <strain evidence="1">Expedition CK06-06</strain>
    </source>
</reference>
<dbReference type="Gene3D" id="3.40.50.10170">
    <property type="match status" value="1"/>
</dbReference>
<organism evidence="1">
    <name type="scientific">marine sediment metagenome</name>
    <dbReference type="NCBI Taxonomy" id="412755"/>
    <lineage>
        <taxon>unclassified sequences</taxon>
        <taxon>metagenomes</taxon>
        <taxon>ecological metagenomes</taxon>
    </lineage>
</organism>
<dbReference type="Pfam" id="PF02645">
    <property type="entry name" value="DegV"/>
    <property type="match status" value="1"/>
</dbReference>
<dbReference type="EMBL" id="BART01029371">
    <property type="protein sequence ID" value="GAH00427.1"/>
    <property type="molecule type" value="Genomic_DNA"/>
</dbReference>
<dbReference type="SUPFAM" id="SSF82549">
    <property type="entry name" value="DAK1/DegV-like"/>
    <property type="match status" value="1"/>
</dbReference>
<dbReference type="AlphaFoldDB" id="X1BZK2"/>
<feature type="non-terminal residue" evidence="1">
    <location>
        <position position="36"/>
    </location>
</feature>
<proteinExistence type="predicted"/>
<evidence type="ECO:0000313" key="1">
    <source>
        <dbReference type="EMBL" id="GAH00427.1"/>
    </source>
</evidence>
<name>X1BZK2_9ZZZZ</name>
<dbReference type="InterPro" id="IPR003797">
    <property type="entry name" value="DegV"/>
</dbReference>
<sequence>MKKVAVVTDSTASIPEELIKEYGIQRVPLLLHMDGK</sequence>
<gene>
    <name evidence="1" type="ORF">S01H4_51558</name>
</gene>
<dbReference type="PROSITE" id="PS51482">
    <property type="entry name" value="DEGV"/>
    <property type="match status" value="1"/>
</dbReference>
<protein>
    <recommendedName>
        <fullName evidence="2">DegV family protein</fullName>
    </recommendedName>
</protein>
<comment type="caution">
    <text evidence="1">The sequence shown here is derived from an EMBL/GenBank/DDBJ whole genome shotgun (WGS) entry which is preliminary data.</text>
</comment>
<evidence type="ECO:0008006" key="2">
    <source>
        <dbReference type="Google" id="ProtNLM"/>
    </source>
</evidence>
<accession>X1BZK2</accession>